<organism evidence="1">
    <name type="scientific">Rhizophora mucronata</name>
    <name type="common">Asiatic mangrove</name>
    <dbReference type="NCBI Taxonomy" id="61149"/>
    <lineage>
        <taxon>Eukaryota</taxon>
        <taxon>Viridiplantae</taxon>
        <taxon>Streptophyta</taxon>
        <taxon>Embryophyta</taxon>
        <taxon>Tracheophyta</taxon>
        <taxon>Spermatophyta</taxon>
        <taxon>Magnoliopsida</taxon>
        <taxon>eudicotyledons</taxon>
        <taxon>Gunneridae</taxon>
        <taxon>Pentapetalae</taxon>
        <taxon>rosids</taxon>
        <taxon>fabids</taxon>
        <taxon>Malpighiales</taxon>
        <taxon>Rhizophoraceae</taxon>
        <taxon>Rhizophora</taxon>
    </lineage>
</organism>
<sequence length="42" mass="5023">MDKKRKFFSHLNKHPKMMPTFSNIDFSCSAAKLSPFWFQQNT</sequence>
<proteinExistence type="predicted"/>
<name>A0A2P2R2Q1_RHIMU</name>
<accession>A0A2P2R2Q1</accession>
<dbReference type="AlphaFoldDB" id="A0A2P2R2Q1"/>
<dbReference type="EMBL" id="GGEC01093004">
    <property type="protein sequence ID" value="MBX73488.1"/>
    <property type="molecule type" value="Transcribed_RNA"/>
</dbReference>
<protein>
    <submittedName>
        <fullName evidence="1">Uncharacterized protein</fullName>
    </submittedName>
</protein>
<evidence type="ECO:0000313" key="1">
    <source>
        <dbReference type="EMBL" id="MBX73488.1"/>
    </source>
</evidence>
<reference evidence="1" key="1">
    <citation type="submission" date="2018-02" db="EMBL/GenBank/DDBJ databases">
        <title>Rhizophora mucronata_Transcriptome.</title>
        <authorList>
            <person name="Meera S.P."/>
            <person name="Sreeshan A."/>
            <person name="Augustine A."/>
        </authorList>
    </citation>
    <scope>NUCLEOTIDE SEQUENCE</scope>
    <source>
        <tissue evidence="1">Leaf</tissue>
    </source>
</reference>